<dbReference type="PANTHER" id="PTHR43326:SF1">
    <property type="entry name" value="METHIONINE--TRNA LIGASE, MITOCHONDRIAL"/>
    <property type="match status" value="1"/>
</dbReference>
<gene>
    <name evidence="13" type="ORF">E3P90_04001</name>
</gene>
<dbReference type="SUPFAM" id="SSF47323">
    <property type="entry name" value="Anticodon-binding domain of a subclass of class I aminoacyl-tRNA synthetases"/>
    <property type="match status" value="1"/>
</dbReference>
<feature type="domain" description="Methionyl-tRNA synthetase anticodon-binding" evidence="12">
    <location>
        <begin position="405"/>
        <end position="504"/>
    </location>
</feature>
<dbReference type="Gene3D" id="1.10.730.10">
    <property type="entry name" value="Isoleucyl-tRNA Synthetase, Domain 1"/>
    <property type="match status" value="1"/>
</dbReference>
<evidence type="ECO:0000256" key="10">
    <source>
        <dbReference type="RuleBase" id="RU363039"/>
    </source>
</evidence>
<dbReference type="SUPFAM" id="SSF52374">
    <property type="entry name" value="Nucleotidylyl transferase"/>
    <property type="match status" value="1"/>
</dbReference>
<evidence type="ECO:0000256" key="7">
    <source>
        <dbReference type="ARBA" id="ARBA00023146"/>
    </source>
</evidence>
<dbReference type="InterPro" id="IPR014729">
    <property type="entry name" value="Rossmann-like_a/b/a_fold"/>
</dbReference>
<dbReference type="Proteomes" id="UP000306954">
    <property type="component" value="Unassembled WGS sequence"/>
</dbReference>
<evidence type="ECO:0000259" key="12">
    <source>
        <dbReference type="Pfam" id="PF19303"/>
    </source>
</evidence>
<evidence type="ECO:0000256" key="9">
    <source>
        <dbReference type="ARBA" id="ARBA00068817"/>
    </source>
</evidence>
<evidence type="ECO:0000313" key="14">
    <source>
        <dbReference type="Proteomes" id="UP000306954"/>
    </source>
</evidence>
<evidence type="ECO:0000313" key="13">
    <source>
        <dbReference type="EMBL" id="TIB07646.1"/>
    </source>
</evidence>
<dbReference type="GO" id="GO:0005739">
    <property type="term" value="C:mitochondrion"/>
    <property type="evidence" value="ECO:0007669"/>
    <property type="project" value="UniProtKB-ARBA"/>
</dbReference>
<dbReference type="InterPro" id="IPR023457">
    <property type="entry name" value="Met-tRNA_synth_2"/>
</dbReference>
<reference evidence="13 14" key="1">
    <citation type="submission" date="2019-03" db="EMBL/GenBank/DDBJ databases">
        <title>Sequencing 23 genomes of Wallemia ichthyophaga.</title>
        <authorList>
            <person name="Gostincar C."/>
        </authorList>
    </citation>
    <scope>NUCLEOTIDE SEQUENCE [LARGE SCALE GENOMIC DNA]</scope>
    <source>
        <strain evidence="13 14">EXF-8621</strain>
    </source>
</reference>
<keyword evidence="7 10" id="KW-0030">Aminoacyl-tRNA synthetase</keyword>
<dbReference type="GO" id="GO:0005524">
    <property type="term" value="F:ATP binding"/>
    <property type="evidence" value="ECO:0007669"/>
    <property type="project" value="UniProtKB-KW"/>
</dbReference>
<feature type="domain" description="Methionyl/Leucyl tRNA synthetase" evidence="11">
    <location>
        <begin position="20"/>
        <end position="386"/>
    </location>
</feature>
<evidence type="ECO:0000256" key="8">
    <source>
        <dbReference type="ARBA" id="ARBA00047364"/>
    </source>
</evidence>
<accession>A0A4T0GY88</accession>
<keyword evidence="4 10" id="KW-0547">Nucleotide-binding</keyword>
<dbReference type="CDD" id="cd00814">
    <property type="entry name" value="MetRS_core"/>
    <property type="match status" value="1"/>
</dbReference>
<dbReference type="InterPro" id="IPR041872">
    <property type="entry name" value="Anticodon_Met"/>
</dbReference>
<dbReference type="InterPro" id="IPR015413">
    <property type="entry name" value="Methionyl/Leucyl_tRNA_Synth"/>
</dbReference>
<evidence type="ECO:0000256" key="3">
    <source>
        <dbReference type="ARBA" id="ARBA00022598"/>
    </source>
</evidence>
<comment type="caution">
    <text evidence="13">The sequence shown here is derived from an EMBL/GenBank/DDBJ whole genome shotgun (WGS) entry which is preliminary data.</text>
</comment>
<dbReference type="GO" id="GO:0004825">
    <property type="term" value="F:methionine-tRNA ligase activity"/>
    <property type="evidence" value="ECO:0007669"/>
    <property type="project" value="UniProtKB-EC"/>
</dbReference>
<evidence type="ECO:0000256" key="4">
    <source>
        <dbReference type="ARBA" id="ARBA00022741"/>
    </source>
</evidence>
<dbReference type="Gene3D" id="3.40.50.620">
    <property type="entry name" value="HUPs"/>
    <property type="match status" value="1"/>
</dbReference>
<dbReference type="InterPro" id="IPR009080">
    <property type="entry name" value="tRNAsynth_Ia_anticodon-bd"/>
</dbReference>
<keyword evidence="6 10" id="KW-0648">Protein biosynthesis</keyword>
<dbReference type="EC" id="6.1.1.10" evidence="2"/>
<evidence type="ECO:0000256" key="6">
    <source>
        <dbReference type="ARBA" id="ARBA00022917"/>
    </source>
</evidence>
<dbReference type="GO" id="GO:0006431">
    <property type="term" value="P:methionyl-tRNA aminoacylation"/>
    <property type="evidence" value="ECO:0007669"/>
    <property type="project" value="InterPro"/>
</dbReference>
<evidence type="ECO:0000256" key="2">
    <source>
        <dbReference type="ARBA" id="ARBA00012838"/>
    </source>
</evidence>
<sequence>MMISRNLQKFNRLGIRNYTHFVTTPIFYVNADPHIGHLYSIVVADTIARYLKLKHPSDNVAYSTGTDEHGLKVQQAATAHSTTPLKLCDNISPKFKSLADLALSSHTDFIRTTSHHHINTVHSLWLDLFNKGYIYKGSHQGWYAVSDEAFYSDSSVTDHFDHSTGESYKISTETGKRVEWMSETNYKFKLKHFRQKLIDWLLSNPKAIHPPQQYNAILSSLQSNQSANSDLSISRPSNRLNWGISVPNDPSHTIYVWIDALTNYYSVAQLHGLSTWPADIHVVGKDIIRFHAIYWPALLLASNKPLPKIILSHAHWTMNGSKMSKSTGNVVDPFVAIHKYSADVLRFYLLRVGGNFANDADFKQHELDLKYSSTLKGLLGNLLSRISGKKIMDKLSNANPIDIHPNDNEEILHNKLVSLHTRFITSMDTFEMGKALETIEDTLHEVNRYFTKVEPWSDHTSIEECARCVMYARETLRIIGILLQPIMPNKSKELLDKLGVDLYARNLQDAALNISLTQTLTLNTQTAVLFPPLIEKTTSNLN</sequence>
<dbReference type="EMBL" id="SPOF01000084">
    <property type="protein sequence ID" value="TIB07646.1"/>
    <property type="molecule type" value="Genomic_DNA"/>
</dbReference>
<evidence type="ECO:0000256" key="1">
    <source>
        <dbReference type="ARBA" id="ARBA00005594"/>
    </source>
</evidence>
<dbReference type="FunFam" id="2.170.220.10:FF:000001">
    <property type="entry name" value="methionine--tRNA ligase, mitochondrial"/>
    <property type="match status" value="1"/>
</dbReference>
<dbReference type="Pfam" id="PF09334">
    <property type="entry name" value="tRNA-synt_1g"/>
    <property type="match status" value="1"/>
</dbReference>
<keyword evidence="5 10" id="KW-0067">ATP-binding</keyword>
<comment type="catalytic activity">
    <reaction evidence="8">
        <text>tRNA(Met) + L-methionine + ATP = L-methionyl-tRNA(Met) + AMP + diphosphate</text>
        <dbReference type="Rhea" id="RHEA:13481"/>
        <dbReference type="Rhea" id="RHEA-COMP:9667"/>
        <dbReference type="Rhea" id="RHEA-COMP:9698"/>
        <dbReference type="ChEBI" id="CHEBI:30616"/>
        <dbReference type="ChEBI" id="CHEBI:33019"/>
        <dbReference type="ChEBI" id="CHEBI:57844"/>
        <dbReference type="ChEBI" id="CHEBI:78442"/>
        <dbReference type="ChEBI" id="CHEBI:78530"/>
        <dbReference type="ChEBI" id="CHEBI:456215"/>
        <dbReference type="EC" id="6.1.1.10"/>
    </reaction>
</comment>
<organism evidence="13 14">
    <name type="scientific">Wallemia ichthyophaga</name>
    <dbReference type="NCBI Taxonomy" id="245174"/>
    <lineage>
        <taxon>Eukaryota</taxon>
        <taxon>Fungi</taxon>
        <taxon>Dikarya</taxon>
        <taxon>Basidiomycota</taxon>
        <taxon>Wallemiomycotina</taxon>
        <taxon>Wallemiomycetes</taxon>
        <taxon>Wallemiales</taxon>
        <taxon>Wallemiaceae</taxon>
        <taxon>Wallemia</taxon>
    </lineage>
</organism>
<dbReference type="InterPro" id="IPR033911">
    <property type="entry name" value="MetRS_core"/>
</dbReference>
<evidence type="ECO:0000256" key="5">
    <source>
        <dbReference type="ARBA" id="ARBA00022840"/>
    </source>
</evidence>
<name>A0A4T0GY88_WALIC</name>
<dbReference type="PANTHER" id="PTHR43326">
    <property type="entry name" value="METHIONYL-TRNA SYNTHETASE"/>
    <property type="match status" value="1"/>
</dbReference>
<evidence type="ECO:0000259" key="11">
    <source>
        <dbReference type="Pfam" id="PF09334"/>
    </source>
</evidence>
<dbReference type="PRINTS" id="PR01041">
    <property type="entry name" value="TRNASYNTHMET"/>
</dbReference>
<dbReference type="Gene3D" id="2.170.220.10">
    <property type="match status" value="1"/>
</dbReference>
<dbReference type="NCBIfam" id="TIGR00398">
    <property type="entry name" value="metG"/>
    <property type="match status" value="1"/>
</dbReference>
<comment type="similarity">
    <text evidence="1 10">Belongs to the class-I aminoacyl-tRNA synthetase family.</text>
</comment>
<dbReference type="AlphaFoldDB" id="A0A4T0GY88"/>
<dbReference type="InterPro" id="IPR014758">
    <property type="entry name" value="Met-tRNA_synth"/>
</dbReference>
<proteinExistence type="inferred from homology"/>
<dbReference type="Pfam" id="PF19303">
    <property type="entry name" value="Anticodon_3"/>
    <property type="match status" value="1"/>
</dbReference>
<protein>
    <recommendedName>
        <fullName evidence="9">Probable methionine--tRNA ligase, mitochondrial</fullName>
        <ecNumber evidence="2">6.1.1.10</ecNumber>
    </recommendedName>
</protein>
<keyword evidence="3 10" id="KW-0436">Ligase</keyword>